<dbReference type="Proteomes" id="UP000039865">
    <property type="component" value="Unassembled WGS sequence"/>
</dbReference>
<dbReference type="AlphaFoldDB" id="A0A078AKG5"/>
<dbReference type="InParanoid" id="A0A078AKG5"/>
<reference evidence="1 2" key="1">
    <citation type="submission" date="2014-06" db="EMBL/GenBank/DDBJ databases">
        <authorList>
            <person name="Swart Estienne"/>
        </authorList>
    </citation>
    <scope>NUCLEOTIDE SEQUENCE [LARGE SCALE GENOMIC DNA]</scope>
    <source>
        <strain evidence="1 2">130c</strain>
    </source>
</reference>
<protein>
    <submittedName>
        <fullName evidence="1">Uncharacterized protein</fullName>
    </submittedName>
</protein>
<dbReference type="EMBL" id="CCKQ01011171">
    <property type="protein sequence ID" value="CDW82709.1"/>
    <property type="molecule type" value="Genomic_DNA"/>
</dbReference>
<organism evidence="1 2">
    <name type="scientific">Stylonychia lemnae</name>
    <name type="common">Ciliate</name>
    <dbReference type="NCBI Taxonomy" id="5949"/>
    <lineage>
        <taxon>Eukaryota</taxon>
        <taxon>Sar</taxon>
        <taxon>Alveolata</taxon>
        <taxon>Ciliophora</taxon>
        <taxon>Intramacronucleata</taxon>
        <taxon>Spirotrichea</taxon>
        <taxon>Stichotrichia</taxon>
        <taxon>Sporadotrichida</taxon>
        <taxon>Oxytrichidae</taxon>
        <taxon>Stylonychinae</taxon>
        <taxon>Stylonychia</taxon>
    </lineage>
</organism>
<sequence length="166" mass="19674">MKTSSAYKKMQHQLSLFKLGESKLDSEFDISKIILKLRNLELLTQMMISKYQRTIIPFMSENVLNQQTIRNQNSQYFKEHNNLSLYLKQIDIQKKKNQIDKRIYKNLLKSSSLLEFDRECLSQSKQLNVQLKENLKQNIFQHAVSKVYQNKVLSFGVNDNHENSNQ</sequence>
<dbReference type="OrthoDB" id="296380at2759"/>
<proteinExistence type="predicted"/>
<keyword evidence="2" id="KW-1185">Reference proteome</keyword>
<name>A0A078AKG5_STYLE</name>
<evidence type="ECO:0000313" key="1">
    <source>
        <dbReference type="EMBL" id="CDW82709.1"/>
    </source>
</evidence>
<evidence type="ECO:0000313" key="2">
    <source>
        <dbReference type="Proteomes" id="UP000039865"/>
    </source>
</evidence>
<gene>
    <name evidence="1" type="primary">Contig11163.g11925</name>
    <name evidence="1" type="ORF">STYLEM_11742</name>
</gene>
<accession>A0A078AKG5</accession>